<organism evidence="3 4">
    <name type="scientific">Sphingobacterium populi</name>
    <dbReference type="NCBI Taxonomy" id="1812824"/>
    <lineage>
        <taxon>Bacteria</taxon>
        <taxon>Pseudomonadati</taxon>
        <taxon>Bacteroidota</taxon>
        <taxon>Sphingobacteriia</taxon>
        <taxon>Sphingobacteriales</taxon>
        <taxon>Sphingobacteriaceae</taxon>
        <taxon>Sphingobacterium</taxon>
    </lineage>
</organism>
<feature type="chain" id="PRO_5045104763" evidence="2">
    <location>
        <begin position="21"/>
        <end position="418"/>
    </location>
</feature>
<comment type="caution">
    <text evidence="3">The sequence shown here is derived from an EMBL/GenBank/DDBJ whole genome shotgun (WGS) entry which is preliminary data.</text>
</comment>
<sequence length="418" mass="48317">MKTFYILLLAGLLFSQPGQAQTYSLEQLEAAFLQNNYMLIASRFQVNQADAEIVQEKLWENPTLSISEVNLWSNQTSEQFARLFGNYGRTQQIAVDLEQLIETAGKRKKRVAIRSLEKNDAVYEYEELMRELRKDLRQAYNELYVITNDLAKLQESVAVFANLSETFKRQAASQNVSKADWLRIQSELVTMEKDQVDLQAELIEAIGVLQALTSMPSISVEQLSFVEMPQKLNRVVPLDARQQAYENNLGIKRQKNQQLIADKELELALANRKPDLTVQVNYDRGGNIMQDFFGLGVSMDLPLFNRNKGNIKVAQYQIEEERANRSAIEIALDTRLASLTSQLMHYRQTLDRWSNLDLDAESKMLENYHKNMLSKQITLLEFIDFTQAWRASYQSMLEIQKNYLNTYEELQFVVGNDF</sequence>
<feature type="signal peptide" evidence="2">
    <location>
        <begin position="1"/>
        <end position="20"/>
    </location>
</feature>
<accession>A0ABW5UAC3</accession>
<dbReference type="InterPro" id="IPR010131">
    <property type="entry name" value="MdtP/NodT-like"/>
</dbReference>
<gene>
    <name evidence="3" type="ORF">ACFSQ6_00700</name>
</gene>
<dbReference type="PANTHER" id="PTHR30203">
    <property type="entry name" value="OUTER MEMBRANE CATION EFFLUX PROTEIN"/>
    <property type="match status" value="1"/>
</dbReference>
<dbReference type="PANTHER" id="PTHR30203:SF23">
    <property type="entry name" value="OUTER MEMBRANE EFFLUX PROTEIN"/>
    <property type="match status" value="1"/>
</dbReference>
<dbReference type="Pfam" id="PF02321">
    <property type="entry name" value="OEP"/>
    <property type="match status" value="1"/>
</dbReference>
<protein>
    <submittedName>
        <fullName evidence="3">TolC family protein</fullName>
    </submittedName>
</protein>
<evidence type="ECO:0000313" key="3">
    <source>
        <dbReference type="EMBL" id="MFD2741906.1"/>
    </source>
</evidence>
<dbReference type="RefSeq" id="WP_066753009.1">
    <property type="nucleotide sequence ID" value="NZ_JBHUMB010000005.1"/>
</dbReference>
<keyword evidence="4" id="KW-1185">Reference proteome</keyword>
<dbReference type="SUPFAM" id="SSF56954">
    <property type="entry name" value="Outer membrane efflux proteins (OEP)"/>
    <property type="match status" value="1"/>
</dbReference>
<dbReference type="Gene3D" id="1.20.1600.10">
    <property type="entry name" value="Outer membrane efflux proteins (OEP)"/>
    <property type="match status" value="1"/>
</dbReference>
<evidence type="ECO:0000256" key="1">
    <source>
        <dbReference type="ARBA" id="ARBA00007613"/>
    </source>
</evidence>
<dbReference type="InterPro" id="IPR003423">
    <property type="entry name" value="OMP_efflux"/>
</dbReference>
<keyword evidence="2" id="KW-0732">Signal</keyword>
<dbReference type="Proteomes" id="UP001597418">
    <property type="component" value="Unassembled WGS sequence"/>
</dbReference>
<reference evidence="4" key="1">
    <citation type="journal article" date="2019" name="Int. J. Syst. Evol. Microbiol.">
        <title>The Global Catalogue of Microorganisms (GCM) 10K type strain sequencing project: providing services to taxonomists for standard genome sequencing and annotation.</title>
        <authorList>
            <consortium name="The Broad Institute Genomics Platform"/>
            <consortium name="The Broad Institute Genome Sequencing Center for Infectious Disease"/>
            <person name="Wu L."/>
            <person name="Ma J."/>
        </authorList>
    </citation>
    <scope>NUCLEOTIDE SEQUENCE [LARGE SCALE GENOMIC DNA]</scope>
    <source>
        <strain evidence="4">KCTC 42247</strain>
    </source>
</reference>
<comment type="similarity">
    <text evidence="1">Belongs to the outer membrane factor (OMF) (TC 1.B.17) family.</text>
</comment>
<proteinExistence type="inferred from homology"/>
<evidence type="ECO:0000256" key="2">
    <source>
        <dbReference type="SAM" id="SignalP"/>
    </source>
</evidence>
<dbReference type="EMBL" id="JBHUMB010000005">
    <property type="protein sequence ID" value="MFD2741906.1"/>
    <property type="molecule type" value="Genomic_DNA"/>
</dbReference>
<evidence type="ECO:0000313" key="4">
    <source>
        <dbReference type="Proteomes" id="UP001597418"/>
    </source>
</evidence>
<name>A0ABW5UAC3_9SPHI</name>